<dbReference type="Proteomes" id="UP000843571">
    <property type="component" value="Unassembled WGS sequence"/>
</dbReference>
<dbReference type="Proteomes" id="UP001180189">
    <property type="component" value="Chromosome"/>
</dbReference>
<dbReference type="EMBL" id="AAAGZE010000023">
    <property type="protein sequence ID" value="EAC1532622.1"/>
    <property type="molecule type" value="Genomic_DNA"/>
</dbReference>
<evidence type="ECO:0000256" key="4">
    <source>
        <dbReference type="ARBA" id="ARBA00023263"/>
    </source>
</evidence>
<dbReference type="PANTHER" id="PTHR33420">
    <property type="entry name" value="FIMBRIAL SUBUNIT ELFA-RELATED"/>
    <property type="match status" value="1"/>
</dbReference>
<dbReference type="Proteomes" id="UP000382540">
    <property type="component" value="Unassembled WGS sequence"/>
</dbReference>
<evidence type="ECO:0000256" key="2">
    <source>
        <dbReference type="ARBA" id="ARBA00006671"/>
    </source>
</evidence>
<organism evidence="7 14">
    <name type="scientific">Escherichia coli</name>
    <dbReference type="NCBI Taxonomy" id="562"/>
    <lineage>
        <taxon>Bacteria</taxon>
        <taxon>Pseudomonadati</taxon>
        <taxon>Pseudomonadota</taxon>
        <taxon>Gammaproteobacteria</taxon>
        <taxon>Enterobacterales</taxon>
        <taxon>Enterobacteriaceae</taxon>
        <taxon>Escherichia</taxon>
    </lineage>
</organism>
<feature type="domain" description="Fimbrial-type adhesion" evidence="6">
    <location>
        <begin position="31"/>
        <end position="187"/>
    </location>
</feature>
<dbReference type="RefSeq" id="WP_001035606.1">
    <property type="nucleotide sequence ID" value="NZ_AP018784.2"/>
</dbReference>
<evidence type="ECO:0000313" key="10">
    <source>
        <dbReference type="EMBL" id="HAH7769626.1"/>
    </source>
</evidence>
<reference evidence="7 14" key="2">
    <citation type="submission" date="2018-10" db="EMBL/GenBank/DDBJ databases">
        <authorList>
            <consortium name="NARMS: The National Antimicrobial Resistance Monitoring System"/>
        </authorList>
    </citation>
    <scope>NUCLEOTIDE SEQUENCE [LARGE SCALE GENOMIC DNA]</scope>
    <source>
        <strain evidence="7 14">CVM N17EC1330</strain>
    </source>
</reference>
<reference evidence="11 13" key="3">
    <citation type="submission" date="2019-01" db="EMBL/GenBank/DDBJ databases">
        <title>Genomic analysis of febrile catheter-associated UTI E. coli isolates.</title>
        <authorList>
            <person name="Potter R."/>
            <person name="Zou Z."/>
            <person name="Henderson J."/>
            <person name="Dantas G."/>
        </authorList>
    </citation>
    <scope>NUCLEOTIDE SEQUENCE [LARGE SCALE GENOMIC DNA]</scope>
    <source>
        <strain evidence="11 13">29_CAASB</strain>
    </source>
</reference>
<evidence type="ECO:0000313" key="7">
    <source>
        <dbReference type="EMBL" id="EAC1532622.1"/>
    </source>
</evidence>
<dbReference type="InterPro" id="IPR036937">
    <property type="entry name" value="Adhesion_dom_fimbrial_sf"/>
</dbReference>
<dbReference type="EMBL" id="ABONVU020000003">
    <property type="protein sequence ID" value="EMJ5252874.1"/>
    <property type="molecule type" value="Genomic_DNA"/>
</dbReference>
<evidence type="ECO:0000259" key="6">
    <source>
        <dbReference type="Pfam" id="PF00419"/>
    </source>
</evidence>
<dbReference type="Proteomes" id="UP001285616">
    <property type="component" value="Unassembled WGS sequence"/>
</dbReference>
<dbReference type="GO" id="GO:0043709">
    <property type="term" value="P:cell adhesion involved in single-species biofilm formation"/>
    <property type="evidence" value="ECO:0007669"/>
    <property type="project" value="TreeGrafter"/>
</dbReference>
<dbReference type="InterPro" id="IPR050263">
    <property type="entry name" value="Bact_Fimbrial_Adh_Pro"/>
</dbReference>
<dbReference type="EMBL" id="SCJN01000260">
    <property type="protein sequence ID" value="RXD10308.1"/>
    <property type="molecule type" value="Genomic_DNA"/>
</dbReference>
<dbReference type="Pfam" id="PF00419">
    <property type="entry name" value="Fimbrial"/>
    <property type="match status" value="1"/>
</dbReference>
<reference evidence="9" key="1">
    <citation type="journal article" date="2018" name="Genome Biol.">
        <title>SKESA: strategic k-mer extension for scrupulous assemblies.</title>
        <authorList>
            <person name="Souvorov A."/>
            <person name="Agarwala R."/>
            <person name="Lipman D.J."/>
        </authorList>
    </citation>
    <scope>NUCLEOTIDE SEQUENCE [LARGE SCALE GENOMIC DNA]</scope>
    <source>
        <strain evidence="10">C0382</strain>
        <strain evidence="9">EC00763</strain>
    </source>
</reference>
<evidence type="ECO:0000313" key="14">
    <source>
        <dbReference type="Proteomes" id="UP000382540"/>
    </source>
</evidence>
<evidence type="ECO:0000256" key="5">
    <source>
        <dbReference type="SAM" id="SignalP"/>
    </source>
</evidence>
<dbReference type="Proteomes" id="UP000288730">
    <property type="component" value="Unassembled WGS sequence"/>
</dbReference>
<protein>
    <submittedName>
        <fullName evidence="7 9">Fimbrial protein</fullName>
    </submittedName>
</protein>
<feature type="chain" id="PRO_5015027299" evidence="5">
    <location>
        <begin position="25"/>
        <end position="188"/>
    </location>
</feature>
<sequence>MNKKLLSLLVSGSLIAVVSTSVFATDTGVVNFNGKIVADTCEINVNESASTTGTVTFADTYPADYSGDGSIGTSKDFKIELIKCDPLVDKLNLTFSGTTTDAGFLRLENSEAGAGSATNVGITVTNKNGGANDVKFDGSVPDASTDVDNAGSITPTIFNYTANVIQVGNNAPTAGKYASSATFEVFYR</sequence>
<dbReference type="InterPro" id="IPR000259">
    <property type="entry name" value="Adhesion_dom_fimbrial"/>
</dbReference>
<dbReference type="Gene3D" id="2.60.40.1090">
    <property type="entry name" value="Fimbrial-type adhesion domain"/>
    <property type="match status" value="1"/>
</dbReference>
<evidence type="ECO:0000313" key="8">
    <source>
        <dbReference type="EMBL" id="EMJ5252874.1"/>
    </source>
</evidence>
<evidence type="ECO:0000313" key="9">
    <source>
        <dbReference type="EMBL" id="HAH4526162.1"/>
    </source>
</evidence>
<dbReference type="PANTHER" id="PTHR33420:SF12">
    <property type="entry name" value="FIMBRIN-LIKE PROTEIN FIMI-RELATED"/>
    <property type="match status" value="1"/>
</dbReference>
<evidence type="ECO:0000313" key="11">
    <source>
        <dbReference type="EMBL" id="RXD10308.1"/>
    </source>
</evidence>
<reference evidence="12" key="5">
    <citation type="journal article" date="2023" name="Microorganisms">
        <title>Comparative Genomic Analysis of ST131 Subclade C2 of ESBL-Producing E. coli Isolates from Patients with Recurrent and Sporadic Urinary Tract Infections.</title>
        <authorList>
            <person name="Jaen-Luchoro D."/>
            <person name="Kahnamouei A."/>
            <person name="Yazdanshenas S."/>
            <person name="Lindblom A."/>
            <person name="Samuelsson E."/>
            <person name="Ahren C."/>
            <person name="Karami N."/>
        </authorList>
    </citation>
    <scope>NUCLEOTIDE SEQUENCE</scope>
    <source>
        <strain evidence="12">S7</strain>
    </source>
</reference>
<evidence type="ECO:0000313" key="12">
    <source>
        <dbReference type="EMBL" id="WLM96709.1"/>
    </source>
</evidence>
<comment type="subcellular location">
    <subcellularLocation>
        <location evidence="1">Fimbrium</location>
    </subcellularLocation>
</comment>
<gene>
    <name evidence="7" type="ORF">D9J61_11400</name>
    <name evidence="11" type="ORF">EPS76_22370</name>
    <name evidence="9" type="ORF">GRC73_19480</name>
    <name evidence="10" type="ORF">HIE29_003081</name>
    <name evidence="12" type="ORF">OGM49_04045</name>
    <name evidence="8" type="ORF">R8O40_001064</name>
</gene>
<reference evidence="8" key="6">
    <citation type="submission" date="2024-02" db="EMBL/GenBank/DDBJ databases">
        <authorList>
            <consortium name="Clinical and Environmental Microbiology Branch: Whole genome sequencing antimicrobial resistance pathogens in the healthcare setting"/>
        </authorList>
    </citation>
    <scope>NUCLEOTIDE SEQUENCE</scope>
    <source>
        <strain evidence="8">1924188</strain>
    </source>
</reference>
<dbReference type="EMBL" id="CP107128">
    <property type="protein sequence ID" value="WLM96709.1"/>
    <property type="molecule type" value="Genomic_DNA"/>
</dbReference>
<name>A0A066SXI5_ECOLX</name>
<proteinExistence type="inferred from homology"/>
<dbReference type="GO" id="GO:0009289">
    <property type="term" value="C:pilus"/>
    <property type="evidence" value="ECO:0007669"/>
    <property type="project" value="UniProtKB-SubCell"/>
</dbReference>
<accession>A0A066SXI5</accession>
<dbReference type="EMBL" id="DABCJL010000006">
    <property type="protein sequence ID" value="HAH7769626.1"/>
    <property type="molecule type" value="Genomic_DNA"/>
</dbReference>
<evidence type="ECO:0000256" key="3">
    <source>
        <dbReference type="ARBA" id="ARBA00022729"/>
    </source>
</evidence>
<dbReference type="AlphaFoldDB" id="A0A066SXI5"/>
<evidence type="ECO:0000313" key="13">
    <source>
        <dbReference type="Proteomes" id="UP000288730"/>
    </source>
</evidence>
<reference evidence="9" key="4">
    <citation type="submission" date="2019-12" db="EMBL/GenBank/DDBJ databases">
        <authorList>
            <consortium name="NCBI Pathogen Detection Project"/>
        </authorList>
    </citation>
    <scope>NUCLEOTIDE SEQUENCE</scope>
    <source>
        <strain evidence="10">C0382</strain>
        <strain evidence="9">EC00763</strain>
    </source>
</reference>
<keyword evidence="3 5" id="KW-0732">Signal</keyword>
<comment type="similarity">
    <text evidence="2">Belongs to the fimbrial protein family.</text>
</comment>
<dbReference type="EMBL" id="DABBJX010000026">
    <property type="protein sequence ID" value="HAH4526162.1"/>
    <property type="molecule type" value="Genomic_DNA"/>
</dbReference>
<dbReference type="SUPFAM" id="SSF49401">
    <property type="entry name" value="Bacterial adhesins"/>
    <property type="match status" value="1"/>
</dbReference>
<keyword evidence="4" id="KW-0281">Fimbrium</keyword>
<feature type="signal peptide" evidence="5">
    <location>
        <begin position="1"/>
        <end position="24"/>
    </location>
</feature>
<dbReference type="InterPro" id="IPR008966">
    <property type="entry name" value="Adhesion_dom_sf"/>
</dbReference>
<evidence type="ECO:0000256" key="1">
    <source>
        <dbReference type="ARBA" id="ARBA00004561"/>
    </source>
</evidence>